<evidence type="ECO:0000256" key="5">
    <source>
        <dbReference type="ARBA" id="ARBA00023004"/>
    </source>
</evidence>
<comment type="similarity">
    <text evidence="2">Belongs to the cytochrome P450 family.</text>
</comment>
<name>A0A8E2F4B9_9PEZI</name>
<feature type="region of interest" description="Disordered" evidence="7">
    <location>
        <begin position="318"/>
        <end position="343"/>
    </location>
</feature>
<keyword evidence="3 6" id="KW-0349">Heme</keyword>
<feature type="binding site" description="axial binding residue" evidence="6">
    <location>
        <position position="367"/>
    </location>
    <ligand>
        <name>heme</name>
        <dbReference type="ChEBI" id="CHEBI:30413"/>
    </ligand>
    <ligandPart>
        <name>Fe</name>
        <dbReference type="ChEBI" id="CHEBI:18248"/>
    </ligandPart>
</feature>
<dbReference type="SUPFAM" id="SSF48264">
    <property type="entry name" value="Cytochrome P450"/>
    <property type="match status" value="1"/>
</dbReference>
<evidence type="ECO:0000256" key="7">
    <source>
        <dbReference type="SAM" id="MobiDB-lite"/>
    </source>
</evidence>
<keyword evidence="5 6" id="KW-0408">Iron</keyword>
<dbReference type="AlphaFoldDB" id="A0A8E2F4B9"/>
<dbReference type="EMBL" id="KV749312">
    <property type="protein sequence ID" value="OCL10073.1"/>
    <property type="molecule type" value="Genomic_DNA"/>
</dbReference>
<evidence type="ECO:0000313" key="8">
    <source>
        <dbReference type="EMBL" id="OCL10073.1"/>
    </source>
</evidence>
<evidence type="ECO:0000256" key="1">
    <source>
        <dbReference type="ARBA" id="ARBA00001971"/>
    </source>
</evidence>
<dbReference type="InterPro" id="IPR001128">
    <property type="entry name" value="Cyt_P450"/>
</dbReference>
<dbReference type="OrthoDB" id="3366823at2759"/>
<proteinExistence type="inferred from homology"/>
<evidence type="ECO:0000313" key="9">
    <source>
        <dbReference type="Proteomes" id="UP000250140"/>
    </source>
</evidence>
<dbReference type="PANTHER" id="PTHR24304:SF2">
    <property type="entry name" value="24-HYDROXYCHOLESTEROL 7-ALPHA-HYDROXYLASE"/>
    <property type="match status" value="1"/>
</dbReference>
<dbReference type="InterPro" id="IPR002403">
    <property type="entry name" value="Cyt_P450_E_grp-IV"/>
</dbReference>
<feature type="compositionally biased region" description="Low complexity" evidence="7">
    <location>
        <begin position="330"/>
        <end position="341"/>
    </location>
</feature>
<evidence type="ECO:0000256" key="6">
    <source>
        <dbReference type="PIRSR" id="PIRSR602403-1"/>
    </source>
</evidence>
<dbReference type="GO" id="GO:0005506">
    <property type="term" value="F:iron ion binding"/>
    <property type="evidence" value="ECO:0007669"/>
    <property type="project" value="InterPro"/>
</dbReference>
<reference evidence="8 9" key="1">
    <citation type="journal article" date="2016" name="Nat. Commun.">
        <title>Ectomycorrhizal ecology is imprinted in the genome of the dominant symbiotic fungus Cenococcum geophilum.</title>
        <authorList>
            <consortium name="DOE Joint Genome Institute"/>
            <person name="Peter M."/>
            <person name="Kohler A."/>
            <person name="Ohm R.A."/>
            <person name="Kuo A."/>
            <person name="Krutzmann J."/>
            <person name="Morin E."/>
            <person name="Arend M."/>
            <person name="Barry K.W."/>
            <person name="Binder M."/>
            <person name="Choi C."/>
            <person name="Clum A."/>
            <person name="Copeland A."/>
            <person name="Grisel N."/>
            <person name="Haridas S."/>
            <person name="Kipfer T."/>
            <person name="LaButti K."/>
            <person name="Lindquist E."/>
            <person name="Lipzen A."/>
            <person name="Maire R."/>
            <person name="Meier B."/>
            <person name="Mihaltcheva S."/>
            <person name="Molinier V."/>
            <person name="Murat C."/>
            <person name="Poggeler S."/>
            <person name="Quandt C.A."/>
            <person name="Sperisen C."/>
            <person name="Tritt A."/>
            <person name="Tisserant E."/>
            <person name="Crous P.W."/>
            <person name="Henrissat B."/>
            <person name="Nehls U."/>
            <person name="Egli S."/>
            <person name="Spatafora J.W."/>
            <person name="Grigoriev I.V."/>
            <person name="Martin F.M."/>
        </authorList>
    </citation>
    <scope>NUCLEOTIDE SEQUENCE [LARGE SCALE GENOMIC DNA]</scope>
    <source>
        <strain evidence="8 9">CBS 207.34</strain>
    </source>
</reference>
<evidence type="ECO:0000256" key="2">
    <source>
        <dbReference type="ARBA" id="ARBA00010617"/>
    </source>
</evidence>
<dbReference type="GO" id="GO:0008395">
    <property type="term" value="F:steroid hydroxylase activity"/>
    <property type="evidence" value="ECO:0007669"/>
    <property type="project" value="TreeGrafter"/>
</dbReference>
<dbReference type="InterPro" id="IPR050529">
    <property type="entry name" value="CYP450_sterol_14alpha_dmase"/>
</dbReference>
<sequence length="428" mass="48684">MAANPRKGSTTRQEDRIHFWQASTAQKYLSGQTLLQISERYLRILTRNLDTLDIQNEWVGLPDLYNFLQMEVSRAAIESMMGSKILELNPTLVEDFWNFDSNVPNYIRGFPRWIIPSAYKARDRLLASVKKWHAYAHEHSDCSKLGPDDPEWDPYFGTKLVKARQNYALKMKPMDADARASEDMGLLFAANANAVPSIFWYLFETLKDSSLGARMWAEARTCRTEDSGFDITRLSNKPLLQSAYAEVLRLRVAITMTRTDEFGDFNLAGYTVPKHKPIVIFSRTAALNEEAWTLAGRPPSRPLEEFYADRFLAYPDATNDKGRASSNPAELSSETETTENLEPAEPQFSLDGLAGCWLPYGGGQRMCPGRHFAKNEIIGTFALLFSRYEIQLKNADHSKVQPDMRWYPVGGLPPVCKVPFRIRKRQGS</sequence>
<keyword evidence="9" id="KW-1185">Reference proteome</keyword>
<dbReference type="Gene3D" id="1.10.630.10">
    <property type="entry name" value="Cytochrome P450"/>
    <property type="match status" value="1"/>
</dbReference>
<protein>
    <submittedName>
        <fullName evidence="8">Cytochrome P450</fullName>
    </submittedName>
</protein>
<organism evidence="8 9">
    <name type="scientific">Glonium stellatum</name>
    <dbReference type="NCBI Taxonomy" id="574774"/>
    <lineage>
        <taxon>Eukaryota</taxon>
        <taxon>Fungi</taxon>
        <taxon>Dikarya</taxon>
        <taxon>Ascomycota</taxon>
        <taxon>Pezizomycotina</taxon>
        <taxon>Dothideomycetes</taxon>
        <taxon>Pleosporomycetidae</taxon>
        <taxon>Gloniales</taxon>
        <taxon>Gloniaceae</taxon>
        <taxon>Glonium</taxon>
    </lineage>
</organism>
<evidence type="ECO:0000256" key="3">
    <source>
        <dbReference type="ARBA" id="ARBA00022617"/>
    </source>
</evidence>
<dbReference type="PANTHER" id="PTHR24304">
    <property type="entry name" value="CYTOCHROME P450 FAMILY 7"/>
    <property type="match status" value="1"/>
</dbReference>
<dbReference type="Proteomes" id="UP000250140">
    <property type="component" value="Unassembled WGS sequence"/>
</dbReference>
<comment type="cofactor">
    <cofactor evidence="1 6">
        <name>heme</name>
        <dbReference type="ChEBI" id="CHEBI:30413"/>
    </cofactor>
</comment>
<dbReference type="GO" id="GO:0020037">
    <property type="term" value="F:heme binding"/>
    <property type="evidence" value="ECO:0007669"/>
    <property type="project" value="InterPro"/>
</dbReference>
<dbReference type="PRINTS" id="PR00465">
    <property type="entry name" value="EP450IV"/>
</dbReference>
<dbReference type="Pfam" id="PF00067">
    <property type="entry name" value="p450"/>
    <property type="match status" value="2"/>
</dbReference>
<evidence type="ECO:0000256" key="4">
    <source>
        <dbReference type="ARBA" id="ARBA00022723"/>
    </source>
</evidence>
<accession>A0A8E2F4B9</accession>
<dbReference type="InterPro" id="IPR036396">
    <property type="entry name" value="Cyt_P450_sf"/>
</dbReference>
<keyword evidence="4 6" id="KW-0479">Metal-binding</keyword>
<dbReference type="GO" id="GO:0016705">
    <property type="term" value="F:oxidoreductase activity, acting on paired donors, with incorporation or reduction of molecular oxygen"/>
    <property type="evidence" value="ECO:0007669"/>
    <property type="project" value="InterPro"/>
</dbReference>
<gene>
    <name evidence="8" type="ORF">AOQ84DRAFT_338003</name>
</gene>